<dbReference type="OrthoDB" id="2157530at2759"/>
<dbReference type="InterPro" id="IPR052895">
    <property type="entry name" value="HetReg/Transcr_Mod"/>
</dbReference>
<name>A0A9W8XHJ7_9PLEO</name>
<evidence type="ECO:0000259" key="1">
    <source>
        <dbReference type="Pfam" id="PF06985"/>
    </source>
</evidence>
<evidence type="ECO:0000313" key="2">
    <source>
        <dbReference type="EMBL" id="KAJ4351345.1"/>
    </source>
</evidence>
<accession>A0A9W8XHJ7</accession>
<feature type="domain" description="Heterokaryon incompatibility" evidence="1">
    <location>
        <begin position="47"/>
        <end position="229"/>
    </location>
</feature>
<organism evidence="2 3">
    <name type="scientific">Didymosphaeria variabile</name>
    <dbReference type="NCBI Taxonomy" id="1932322"/>
    <lineage>
        <taxon>Eukaryota</taxon>
        <taxon>Fungi</taxon>
        <taxon>Dikarya</taxon>
        <taxon>Ascomycota</taxon>
        <taxon>Pezizomycotina</taxon>
        <taxon>Dothideomycetes</taxon>
        <taxon>Pleosporomycetidae</taxon>
        <taxon>Pleosporales</taxon>
        <taxon>Massarineae</taxon>
        <taxon>Didymosphaeriaceae</taxon>
        <taxon>Didymosphaeria</taxon>
    </lineage>
</organism>
<reference evidence="2" key="1">
    <citation type="submission" date="2022-10" db="EMBL/GenBank/DDBJ databases">
        <title>Tapping the CABI collections for fungal endophytes: first genome assemblies for Collariella, Neodidymelliopsis, Ascochyta clinopodiicola, Didymella pomorum, Didymosphaeria variabile, Neocosmospora piperis and Neocucurbitaria cava.</title>
        <authorList>
            <person name="Hill R."/>
        </authorList>
    </citation>
    <scope>NUCLEOTIDE SEQUENCE</scope>
    <source>
        <strain evidence="2">IMI 356815</strain>
    </source>
</reference>
<dbReference type="Pfam" id="PF06985">
    <property type="entry name" value="HET"/>
    <property type="match status" value="1"/>
</dbReference>
<dbReference type="PANTHER" id="PTHR24148">
    <property type="entry name" value="ANKYRIN REPEAT DOMAIN-CONTAINING PROTEIN 39 HOMOLOG-RELATED"/>
    <property type="match status" value="1"/>
</dbReference>
<dbReference type="PANTHER" id="PTHR24148:SF82">
    <property type="entry name" value="HETEROKARYON INCOMPATIBILITY DOMAIN-CONTAINING PROTEIN"/>
    <property type="match status" value="1"/>
</dbReference>
<dbReference type="Proteomes" id="UP001140513">
    <property type="component" value="Unassembled WGS sequence"/>
</dbReference>
<protein>
    <recommendedName>
        <fullName evidence="1">Heterokaryon incompatibility domain-containing protein</fullName>
    </recommendedName>
</protein>
<dbReference type="RefSeq" id="XP_056069701.1">
    <property type="nucleotide sequence ID" value="XM_056215454.1"/>
</dbReference>
<sequence>MSSTKNRHIYRALEPNESRLVHLASGEHNDAIVCTLDYFDTRSPPTYEALSYVWGDPKITAPIDVNGHTLQVTTNLEVALRHLRLPKEDRVLWIDAIVINQLDLAERAQQVALMGDVYSKAASVRVWLGPADAYTTIIFEWIRGKKLRELYSLKFAWNLRAPLLEPRGGQQRSLCGSRTMYQAREIFFRTENSGLRWHLTRDIPLSISAFASVQLIRRDWFSRRWCIQELALAENTIVQCGAESVQSIDLADIISNFYTTRTEMFDFKFPDIAKLISKANAISNSGYLLIPSNYDRTPLTELLFNFRHWRNGDPKDTVYGLLAIAQHGSIAIEYTKSDIEVLIDVFNDNLYHAKHINLVGVPWAPNIPGLPSWIVPTEDGSRCKNEDRFLFELLDPVDTSSAPLEWTTNARIARQNEDALPPVAFPSYTLFANGITLEMWGEAAKFSDEDFPPGEFKSTHDQFAIFKRDTRQQYEATRELGDRVVVLFGCNHILLLRPVEVGFTLVEVWLGRFWIVIHLDYYWKYPEEDTREPFRRKLKELLRASPTETFAIV</sequence>
<proteinExistence type="predicted"/>
<dbReference type="EMBL" id="JAPEUX010000005">
    <property type="protein sequence ID" value="KAJ4351345.1"/>
    <property type="molecule type" value="Genomic_DNA"/>
</dbReference>
<comment type="caution">
    <text evidence="2">The sequence shown here is derived from an EMBL/GenBank/DDBJ whole genome shotgun (WGS) entry which is preliminary data.</text>
</comment>
<gene>
    <name evidence="2" type="ORF">N0V89_006685</name>
</gene>
<dbReference type="AlphaFoldDB" id="A0A9W8XHJ7"/>
<evidence type="ECO:0000313" key="3">
    <source>
        <dbReference type="Proteomes" id="UP001140513"/>
    </source>
</evidence>
<dbReference type="InterPro" id="IPR010730">
    <property type="entry name" value="HET"/>
</dbReference>
<dbReference type="GeneID" id="80910215"/>
<keyword evidence="3" id="KW-1185">Reference proteome</keyword>